<dbReference type="RefSeq" id="WP_052430478.1">
    <property type="nucleotide sequence ID" value="NZ_BBLT01000015.1"/>
</dbReference>
<reference evidence="1 2" key="1">
    <citation type="submission" date="2014-09" db="EMBL/GenBank/DDBJ databases">
        <title>Sporocytophaga myxococcoides PG-01 genome sequencing.</title>
        <authorList>
            <person name="Liu L."/>
            <person name="Gao P.J."/>
            <person name="Chen G.J."/>
            <person name="Wang L.S."/>
        </authorList>
    </citation>
    <scope>NUCLEOTIDE SEQUENCE [LARGE SCALE GENOMIC DNA]</scope>
    <source>
        <strain evidence="1 2">PG-01</strain>
    </source>
</reference>
<gene>
    <name evidence="1" type="ORF">MYP_4908</name>
</gene>
<dbReference type="OrthoDB" id="7425328at2"/>
<accession>A0A098LNI8</accession>
<dbReference type="eggNOG" id="COG1416">
    <property type="taxonomic scope" value="Bacteria"/>
</dbReference>
<dbReference type="Gene3D" id="3.40.1260.10">
    <property type="entry name" value="DsrEFH-like"/>
    <property type="match status" value="1"/>
</dbReference>
<dbReference type="STRING" id="153721.MYP_4908"/>
<keyword evidence="2" id="KW-1185">Reference proteome</keyword>
<dbReference type="EMBL" id="BBLT01000015">
    <property type="protein sequence ID" value="GAL87678.1"/>
    <property type="molecule type" value="Genomic_DNA"/>
</dbReference>
<evidence type="ECO:0000313" key="2">
    <source>
        <dbReference type="Proteomes" id="UP000030185"/>
    </source>
</evidence>
<comment type="caution">
    <text evidence="1">The sequence shown here is derived from an EMBL/GenBank/DDBJ whole genome shotgun (WGS) entry which is preliminary data.</text>
</comment>
<protein>
    <submittedName>
        <fullName evidence="1">Uncharacterized protein</fullName>
    </submittedName>
</protein>
<dbReference type="InterPro" id="IPR003787">
    <property type="entry name" value="Sulphur_relay_DsrE/F-like"/>
</dbReference>
<dbReference type="SUPFAM" id="SSF75169">
    <property type="entry name" value="DsrEFH-like"/>
    <property type="match status" value="1"/>
</dbReference>
<proteinExistence type="predicted"/>
<evidence type="ECO:0000313" key="1">
    <source>
        <dbReference type="EMBL" id="GAL87678.1"/>
    </source>
</evidence>
<sequence length="155" mass="17181">MTLQNKNKSKAIILTILISISLWHSSFVLRPVTGNDTLIGKDKDLINYAVLISQPNHIKAVVNTAEAITKDSKYKRDTLVVMACAKSVEVFVKDNEFADMILKGKAAGIHFKVCGMSLHQFNIDPATLIEGIDIVPNGLTYLFDLQMKGYKTVEL</sequence>
<dbReference type="InterPro" id="IPR027396">
    <property type="entry name" value="DsrEFH-like"/>
</dbReference>
<dbReference type="Pfam" id="PF02635">
    <property type="entry name" value="DsrE"/>
    <property type="match status" value="1"/>
</dbReference>
<organism evidence="1 2">
    <name type="scientific">Sporocytophaga myxococcoides</name>
    <dbReference type="NCBI Taxonomy" id="153721"/>
    <lineage>
        <taxon>Bacteria</taxon>
        <taxon>Pseudomonadati</taxon>
        <taxon>Bacteroidota</taxon>
        <taxon>Cytophagia</taxon>
        <taxon>Cytophagales</taxon>
        <taxon>Cytophagaceae</taxon>
        <taxon>Sporocytophaga</taxon>
    </lineage>
</organism>
<name>A0A098LNI8_9BACT</name>
<dbReference type="AlphaFoldDB" id="A0A098LNI8"/>
<dbReference type="Proteomes" id="UP000030185">
    <property type="component" value="Unassembled WGS sequence"/>
</dbReference>